<keyword evidence="12" id="KW-0407">Ion channel</keyword>
<dbReference type="GO" id="GO:0005524">
    <property type="term" value="F:ATP binding"/>
    <property type="evidence" value="ECO:0007669"/>
    <property type="project" value="InterPro"/>
</dbReference>
<dbReference type="Pfam" id="PF00864">
    <property type="entry name" value="P2X_receptor"/>
    <property type="match status" value="1"/>
</dbReference>
<dbReference type="InterPro" id="IPR046815">
    <property type="entry name" value="P2RX7_C"/>
</dbReference>
<dbReference type="Proteomes" id="UP000694558">
    <property type="component" value="Chromosome 9"/>
</dbReference>
<dbReference type="GO" id="GO:0098794">
    <property type="term" value="C:postsynapse"/>
    <property type="evidence" value="ECO:0007669"/>
    <property type="project" value="GOC"/>
</dbReference>
<feature type="region of interest" description="Disordered" evidence="14">
    <location>
        <begin position="639"/>
        <end position="664"/>
    </location>
</feature>
<evidence type="ECO:0000256" key="9">
    <source>
        <dbReference type="ARBA" id="ARBA00023157"/>
    </source>
</evidence>
<dbReference type="FunFam" id="2.60.490.10:FF:000001">
    <property type="entry name" value="P2X purinoceptor"/>
    <property type="match status" value="1"/>
</dbReference>
<feature type="transmembrane region" description="Helical" evidence="15">
    <location>
        <begin position="116"/>
        <end position="132"/>
    </location>
</feature>
<protein>
    <submittedName>
        <fullName evidence="17">Purinergic receptor P2X, ligand-gated ion channel, 7</fullName>
    </submittedName>
</protein>
<keyword evidence="4" id="KW-1003">Cell membrane</keyword>
<feature type="domain" description="P2X purinoreceptor 7 intracellular" evidence="16">
    <location>
        <begin position="466"/>
        <end position="649"/>
    </location>
</feature>
<dbReference type="InterPro" id="IPR059116">
    <property type="entry name" value="P2X_receptor"/>
</dbReference>
<reference evidence="17" key="1">
    <citation type="submission" date="2023-05" db="EMBL/GenBank/DDBJ databases">
        <title>High-quality long-read genome of Scophthalmus maximus.</title>
        <authorList>
            <person name="Lien S."/>
            <person name="Martinez P."/>
        </authorList>
    </citation>
    <scope>NUCLEOTIDE SEQUENCE [LARGE SCALE GENOMIC DNA]</scope>
</reference>
<comment type="subcellular location">
    <subcellularLocation>
        <location evidence="1">Cell membrane</location>
        <topology evidence="1">Multi-pass membrane protein</topology>
    </subcellularLocation>
</comment>
<evidence type="ECO:0000256" key="12">
    <source>
        <dbReference type="ARBA" id="ARBA00023303"/>
    </source>
</evidence>
<feature type="region of interest" description="Disordered" evidence="14">
    <location>
        <begin position="1"/>
        <end position="61"/>
    </location>
</feature>
<sequence length="664" mass="74035">MQECGHVTARTGRRVKTRVRGSSSTEETDTPRTRTAAAPPPAPARHPPPPAPPRHPPPPPAPPLHPPPLLLLLLLLLFLLLLLLLAMPRCPLLALCQYETTKLVRIQSVRLGSLKWSLNGAILLFICLLMLWNRKYQEFDLVVSSVTAKVKGVAQARLPGGGDVVWDVVDYSGPSQDKNSFFVMTNVIVTKNQKQGKCPEVPVNGRVCKTDGDCERGATDQQSHGIQTGSCVKFDVLKKTCEVAAWCPIETKTKPPRPALLEAAENFTVLIKNNIRFPAFNFIRRNILPEMNAAYLSSCQRGTDSLCPIFRLGDVVKEAGETFSDMAVEGGVIGILIKWDCDLDRLSRRCLPRYSFRRLDEKESNRTLYPGINFRFAKYNMVNGAEERTLYKAFGIRFDVMVFGQAGRFSFIQLIVYIGSTLSYYALTSVFLDWLIGTSCYSADVGQNYSERKVESVRDRRKCVFCVSYVDENNVRLVKRKQKKSLQDVEPLCVLPREEDSGHLRAVLCLLQSDRDAPPPLGRDAPPPLGPEPKRHRPAWCRCDRCAPSSVPQEELCCRRSDGACITSSPLFERLVLRRPLLEAALAYRDPLSPPPAETAALRHCAYAQYVSWRLGVPPADAHPVIPSCCVRRVRDEYPSPDGRYGGLRPARTPRTQAGADGDV</sequence>
<proteinExistence type="inferred from homology"/>
<reference evidence="17" key="2">
    <citation type="submission" date="2025-08" db="UniProtKB">
        <authorList>
            <consortium name="Ensembl"/>
        </authorList>
    </citation>
    <scope>IDENTIFICATION</scope>
</reference>
<organism evidence="17 18">
    <name type="scientific">Scophthalmus maximus</name>
    <name type="common">Turbot</name>
    <name type="synonym">Psetta maxima</name>
    <dbReference type="NCBI Taxonomy" id="52904"/>
    <lineage>
        <taxon>Eukaryota</taxon>
        <taxon>Metazoa</taxon>
        <taxon>Chordata</taxon>
        <taxon>Craniata</taxon>
        <taxon>Vertebrata</taxon>
        <taxon>Euteleostomi</taxon>
        <taxon>Actinopterygii</taxon>
        <taxon>Neopterygii</taxon>
        <taxon>Teleostei</taxon>
        <taxon>Neoteleostei</taxon>
        <taxon>Acanthomorphata</taxon>
        <taxon>Carangaria</taxon>
        <taxon>Pleuronectiformes</taxon>
        <taxon>Pleuronectoidei</taxon>
        <taxon>Scophthalmidae</taxon>
        <taxon>Scophthalmus</taxon>
    </lineage>
</organism>
<keyword evidence="8 15" id="KW-0472">Membrane</keyword>
<evidence type="ECO:0000259" key="16">
    <source>
        <dbReference type="Pfam" id="PF20478"/>
    </source>
</evidence>
<dbReference type="InterPro" id="IPR001429">
    <property type="entry name" value="P2X_purnocptor"/>
</dbReference>
<dbReference type="GeneTree" id="ENSGT01020000230351"/>
<feature type="transmembrane region" description="Helical" evidence="15">
    <location>
        <begin position="69"/>
        <end position="95"/>
    </location>
</feature>
<keyword evidence="10" id="KW-0325">Glycoprotein</keyword>
<evidence type="ECO:0000256" key="1">
    <source>
        <dbReference type="ARBA" id="ARBA00004651"/>
    </source>
</evidence>
<evidence type="ECO:0000256" key="5">
    <source>
        <dbReference type="ARBA" id="ARBA00022692"/>
    </source>
</evidence>
<dbReference type="NCBIfam" id="TIGR00863">
    <property type="entry name" value="P2X"/>
    <property type="match status" value="1"/>
</dbReference>
<dbReference type="GO" id="GO:0070588">
    <property type="term" value="P:calcium ion transmembrane transport"/>
    <property type="evidence" value="ECO:0007669"/>
    <property type="project" value="TreeGrafter"/>
</dbReference>
<dbReference type="AlphaFoldDB" id="A0A8D3BNV0"/>
<dbReference type="PROSITE" id="PS01212">
    <property type="entry name" value="P2X_RECEPTOR"/>
    <property type="match status" value="1"/>
</dbReference>
<dbReference type="GO" id="GO:0033198">
    <property type="term" value="P:response to ATP"/>
    <property type="evidence" value="ECO:0007669"/>
    <property type="project" value="InterPro"/>
</dbReference>
<dbReference type="GO" id="GO:0001614">
    <property type="term" value="F:purinergic nucleotide receptor activity"/>
    <property type="evidence" value="ECO:0007669"/>
    <property type="project" value="InterPro"/>
</dbReference>
<dbReference type="Gene3D" id="2.60.490.10">
    <property type="entry name" value="atp-gated p2x4 ion channel domain"/>
    <property type="match status" value="1"/>
</dbReference>
<evidence type="ECO:0000313" key="18">
    <source>
        <dbReference type="Proteomes" id="UP000694558"/>
    </source>
</evidence>
<keyword evidence="5 15" id="KW-0812">Transmembrane</keyword>
<dbReference type="PRINTS" id="PR01314">
    <property type="entry name" value="P2X7RECEPTOR"/>
</dbReference>
<evidence type="ECO:0000256" key="7">
    <source>
        <dbReference type="ARBA" id="ARBA00023065"/>
    </source>
</evidence>
<evidence type="ECO:0000256" key="8">
    <source>
        <dbReference type="ARBA" id="ARBA00023136"/>
    </source>
</evidence>
<dbReference type="PANTHER" id="PTHR10125:SF13">
    <property type="entry name" value="P2X PURINOCEPTOR 7"/>
    <property type="match status" value="1"/>
</dbReference>
<keyword evidence="7" id="KW-0406">Ion transport</keyword>
<evidence type="ECO:0000256" key="10">
    <source>
        <dbReference type="ARBA" id="ARBA00023180"/>
    </source>
</evidence>
<evidence type="ECO:0000256" key="15">
    <source>
        <dbReference type="SAM" id="Phobius"/>
    </source>
</evidence>
<keyword evidence="9" id="KW-1015">Disulfide bond</keyword>
<keyword evidence="3" id="KW-0813">Transport</keyword>
<evidence type="ECO:0000256" key="13">
    <source>
        <dbReference type="ARBA" id="ARBA00036634"/>
    </source>
</evidence>
<evidence type="ECO:0000313" key="17">
    <source>
        <dbReference type="Ensembl" id="ENSSMAP00000036708.1"/>
    </source>
</evidence>
<dbReference type="Gene3D" id="1.10.287.940">
    <property type="entry name" value="atp-gated p2x4 ion channel"/>
    <property type="match status" value="1"/>
</dbReference>
<dbReference type="GO" id="GO:0005886">
    <property type="term" value="C:plasma membrane"/>
    <property type="evidence" value="ECO:0007669"/>
    <property type="project" value="UniProtKB-SubCell"/>
</dbReference>
<evidence type="ECO:0000256" key="6">
    <source>
        <dbReference type="ARBA" id="ARBA00022989"/>
    </source>
</evidence>
<feature type="compositionally biased region" description="Pro residues" evidence="14">
    <location>
        <begin position="38"/>
        <end position="61"/>
    </location>
</feature>
<keyword evidence="11" id="KW-1071">Ligand-gated ion channel</keyword>
<evidence type="ECO:0000256" key="3">
    <source>
        <dbReference type="ARBA" id="ARBA00022448"/>
    </source>
</evidence>
<dbReference type="GO" id="GO:0004931">
    <property type="term" value="F:extracellularly ATP-gated monoatomic cation channel activity"/>
    <property type="evidence" value="ECO:0007669"/>
    <property type="project" value="InterPro"/>
</dbReference>
<comment type="catalytic activity">
    <reaction evidence="13">
        <text>Ca(2+)(in) = Ca(2+)(out)</text>
        <dbReference type="Rhea" id="RHEA:29671"/>
        <dbReference type="ChEBI" id="CHEBI:29108"/>
    </reaction>
</comment>
<evidence type="ECO:0000256" key="11">
    <source>
        <dbReference type="ARBA" id="ARBA00023286"/>
    </source>
</evidence>
<dbReference type="InterPro" id="IPR027309">
    <property type="entry name" value="P2X_extracellular_dom_sf"/>
</dbReference>
<keyword evidence="6 15" id="KW-1133">Transmembrane helix</keyword>
<comment type="similarity">
    <text evidence="2">Belongs to the P2X receptor family.</text>
</comment>
<name>A0A8D3BNV0_SCOMX</name>
<gene>
    <name evidence="17" type="primary">p2rx7</name>
</gene>
<dbReference type="PRINTS" id="PR01307">
    <property type="entry name" value="P2XRECEPTOR"/>
</dbReference>
<evidence type="ECO:0000256" key="14">
    <source>
        <dbReference type="SAM" id="MobiDB-lite"/>
    </source>
</evidence>
<accession>A0A8D3BNV0</accession>
<dbReference type="Pfam" id="PF20478">
    <property type="entry name" value="P2RX7_C"/>
    <property type="match status" value="1"/>
</dbReference>
<dbReference type="InterPro" id="IPR003050">
    <property type="entry name" value="P2X7_purinoceptor"/>
</dbReference>
<dbReference type="PANTHER" id="PTHR10125">
    <property type="entry name" value="P2X PURINOCEPTOR"/>
    <property type="match status" value="1"/>
</dbReference>
<evidence type="ECO:0000256" key="2">
    <source>
        <dbReference type="ARBA" id="ARBA00009848"/>
    </source>
</evidence>
<dbReference type="InterPro" id="IPR053792">
    <property type="entry name" value="P2X_RECEPTOR_CS"/>
</dbReference>
<evidence type="ECO:0000256" key="4">
    <source>
        <dbReference type="ARBA" id="ARBA00022475"/>
    </source>
</evidence>
<dbReference type="Ensembl" id="ENSSMAT00000081017.1">
    <property type="protein sequence ID" value="ENSSMAP00000036708.1"/>
    <property type="gene ID" value="ENSSMAG00000016255.2"/>
</dbReference>